<reference evidence="1" key="1">
    <citation type="submission" date="2018-06" db="EMBL/GenBank/DDBJ databases">
        <authorList>
            <person name="Zhirakovskaya E."/>
        </authorList>
    </citation>
    <scope>NUCLEOTIDE SEQUENCE</scope>
</reference>
<organism evidence="1">
    <name type="scientific">hydrothermal vent metagenome</name>
    <dbReference type="NCBI Taxonomy" id="652676"/>
    <lineage>
        <taxon>unclassified sequences</taxon>
        <taxon>metagenomes</taxon>
        <taxon>ecological metagenomes</taxon>
    </lineage>
</organism>
<accession>A0A3B1BP76</accession>
<protein>
    <submittedName>
        <fullName evidence="1">Uncharacterized protein</fullName>
    </submittedName>
</protein>
<gene>
    <name evidence="1" type="ORF">MNBD_ALPHA03-407</name>
</gene>
<proteinExistence type="predicted"/>
<dbReference type="AlphaFoldDB" id="A0A3B1BP76"/>
<evidence type="ECO:0000313" key="1">
    <source>
        <dbReference type="EMBL" id="VAX08115.1"/>
    </source>
</evidence>
<dbReference type="EMBL" id="UOFW01000234">
    <property type="protein sequence ID" value="VAX08115.1"/>
    <property type="molecule type" value="Genomic_DNA"/>
</dbReference>
<name>A0A3B1BP76_9ZZZZ</name>
<sequence length="64" mass="7285">MVKVFFLVMIGFVLLGGSSTFVNAFCKTSPASFEDTDTDGDVNFFRILCCAYERSRGFFFTRFK</sequence>